<accession>D0N2J1</accession>
<evidence type="ECO:0000313" key="2">
    <source>
        <dbReference type="Proteomes" id="UP000006643"/>
    </source>
</evidence>
<dbReference type="VEuPathDB" id="FungiDB:PITG_04995"/>
<dbReference type="GeneID" id="9479139"/>
<name>D0N2J1_PHYIT</name>
<proteinExistence type="predicted"/>
<dbReference type="EMBL" id="DS028123">
    <property type="protein sequence ID" value="EEY68520.1"/>
    <property type="molecule type" value="Genomic_DNA"/>
</dbReference>
<organism evidence="1 2">
    <name type="scientific">Phytophthora infestans (strain T30-4)</name>
    <name type="common">Potato late blight agent</name>
    <dbReference type="NCBI Taxonomy" id="403677"/>
    <lineage>
        <taxon>Eukaryota</taxon>
        <taxon>Sar</taxon>
        <taxon>Stramenopiles</taxon>
        <taxon>Oomycota</taxon>
        <taxon>Peronosporomycetes</taxon>
        <taxon>Peronosporales</taxon>
        <taxon>Peronosporaceae</taxon>
        <taxon>Phytophthora</taxon>
    </lineage>
</organism>
<reference evidence="2" key="1">
    <citation type="journal article" date="2009" name="Nature">
        <title>Genome sequence and analysis of the Irish potato famine pathogen Phytophthora infestans.</title>
        <authorList>
            <consortium name="The Broad Institute Genome Sequencing Platform"/>
            <person name="Haas B.J."/>
            <person name="Kamoun S."/>
            <person name="Zody M.C."/>
            <person name="Jiang R.H."/>
            <person name="Handsaker R.E."/>
            <person name="Cano L.M."/>
            <person name="Grabherr M."/>
            <person name="Kodira C.D."/>
            <person name="Raffaele S."/>
            <person name="Torto-Alalibo T."/>
            <person name="Bozkurt T.O."/>
            <person name="Ah-Fong A.M."/>
            <person name="Alvarado L."/>
            <person name="Anderson V.L."/>
            <person name="Armstrong M.R."/>
            <person name="Avrova A."/>
            <person name="Baxter L."/>
            <person name="Beynon J."/>
            <person name="Boevink P.C."/>
            <person name="Bollmann S.R."/>
            <person name="Bos J.I."/>
            <person name="Bulone V."/>
            <person name="Cai G."/>
            <person name="Cakir C."/>
            <person name="Carrington J.C."/>
            <person name="Chawner M."/>
            <person name="Conti L."/>
            <person name="Costanzo S."/>
            <person name="Ewan R."/>
            <person name="Fahlgren N."/>
            <person name="Fischbach M.A."/>
            <person name="Fugelstad J."/>
            <person name="Gilroy E.M."/>
            <person name="Gnerre S."/>
            <person name="Green P.J."/>
            <person name="Grenville-Briggs L.J."/>
            <person name="Griffith J."/>
            <person name="Grunwald N.J."/>
            <person name="Horn K."/>
            <person name="Horner N.R."/>
            <person name="Hu C.H."/>
            <person name="Huitema E."/>
            <person name="Jeong D.H."/>
            <person name="Jones A.M."/>
            <person name="Jones J.D."/>
            <person name="Jones R.W."/>
            <person name="Karlsson E.K."/>
            <person name="Kunjeti S.G."/>
            <person name="Lamour K."/>
            <person name="Liu Z."/>
            <person name="Ma L."/>
            <person name="Maclean D."/>
            <person name="Chibucos M.C."/>
            <person name="McDonald H."/>
            <person name="McWalters J."/>
            <person name="Meijer H.J."/>
            <person name="Morgan W."/>
            <person name="Morris P.F."/>
            <person name="Munro C.A."/>
            <person name="O'Neill K."/>
            <person name="Ospina-Giraldo M."/>
            <person name="Pinzon A."/>
            <person name="Pritchard L."/>
            <person name="Ramsahoye B."/>
            <person name="Ren Q."/>
            <person name="Restrepo S."/>
            <person name="Roy S."/>
            <person name="Sadanandom A."/>
            <person name="Savidor A."/>
            <person name="Schornack S."/>
            <person name="Schwartz D.C."/>
            <person name="Schumann U.D."/>
            <person name="Schwessinger B."/>
            <person name="Seyer L."/>
            <person name="Sharpe T."/>
            <person name="Silvar C."/>
            <person name="Song J."/>
            <person name="Studholme D.J."/>
            <person name="Sykes S."/>
            <person name="Thines M."/>
            <person name="van de Vondervoort P.J."/>
            <person name="Phuntumart V."/>
            <person name="Wawra S."/>
            <person name="Weide R."/>
            <person name="Win J."/>
            <person name="Young C."/>
            <person name="Zhou S."/>
            <person name="Fry W."/>
            <person name="Meyers B.C."/>
            <person name="van West P."/>
            <person name="Ristaino J."/>
            <person name="Govers F."/>
            <person name="Birch P.R."/>
            <person name="Whisson S.C."/>
            <person name="Judelson H.S."/>
            <person name="Nusbaum C."/>
        </authorList>
    </citation>
    <scope>NUCLEOTIDE SEQUENCE [LARGE SCALE GENOMIC DNA]</scope>
    <source>
        <strain evidence="2">T30-4</strain>
    </source>
</reference>
<keyword evidence="2" id="KW-1185">Reference proteome</keyword>
<protein>
    <submittedName>
        <fullName evidence="1">Uncharacterized protein</fullName>
    </submittedName>
</protein>
<dbReference type="RefSeq" id="XP_002905679.1">
    <property type="nucleotide sequence ID" value="XM_002905633.1"/>
</dbReference>
<dbReference type="AlphaFoldDB" id="D0N2J1"/>
<dbReference type="KEGG" id="pif:PITG_04995"/>
<dbReference type="eggNOG" id="ENOG502RFVW">
    <property type="taxonomic scope" value="Eukaryota"/>
</dbReference>
<evidence type="ECO:0000313" key="1">
    <source>
        <dbReference type="EMBL" id="EEY68520.1"/>
    </source>
</evidence>
<dbReference type="InParanoid" id="D0N2J1"/>
<dbReference type="OrthoDB" id="114721at2759"/>
<dbReference type="Proteomes" id="UP000006643">
    <property type="component" value="Unassembled WGS sequence"/>
</dbReference>
<dbReference type="HOGENOM" id="CLU_1484773_0_0_1"/>
<sequence length="209" mass="24003">MQSSEARFDADGDAVMQNVQQPVFGFVQAPRLTDWSQDAVVSWKKRWEQYVSIVRQRCTESGERLEVALRPVKTCVDPELLEVLCLYELRKAVDEVTSKELVTLIDAKLGSVKNAQDDIDARVLKYYKDFATLIKENGLTTILGVADGGYVDRMKLRCTVLIDNLEPKMLRDDVRRHVKYDCREARRNDFTLFGIIKEKARQVELVQEG</sequence>
<gene>
    <name evidence="1" type="ORF">PITG_04995</name>
</gene>